<evidence type="ECO:0000256" key="1">
    <source>
        <dbReference type="ARBA" id="ARBA00009219"/>
    </source>
</evidence>
<feature type="transmembrane region" description="Helical" evidence="3">
    <location>
        <begin position="12"/>
        <end position="33"/>
    </location>
</feature>
<dbReference type="SMART" id="SM01117">
    <property type="entry name" value="Cyt-b5"/>
    <property type="match status" value="1"/>
</dbReference>
<accession>A0A4D9CSF7</accession>
<dbReference type="Gene3D" id="3.40.50.720">
    <property type="entry name" value="NAD(P)-binding Rossmann-like Domain"/>
    <property type="match status" value="1"/>
</dbReference>
<comment type="similarity">
    <text evidence="1">Belongs to the 3-beta-HSD family.</text>
</comment>
<gene>
    <name evidence="5" type="ORF">NSK_007014</name>
</gene>
<dbReference type="PANTHER" id="PTHR43245">
    <property type="entry name" value="BIFUNCTIONAL POLYMYXIN RESISTANCE PROTEIN ARNA"/>
    <property type="match status" value="1"/>
</dbReference>
<protein>
    <recommendedName>
        <fullName evidence="4">Cytochrome b5 heme-binding domain-containing protein</fullName>
    </recommendedName>
</protein>
<keyword evidence="2" id="KW-0560">Oxidoreductase</keyword>
<dbReference type="OrthoDB" id="260519at2759"/>
<organism evidence="5 6">
    <name type="scientific">Nannochloropsis salina CCMP1776</name>
    <dbReference type="NCBI Taxonomy" id="1027361"/>
    <lineage>
        <taxon>Eukaryota</taxon>
        <taxon>Sar</taxon>
        <taxon>Stramenopiles</taxon>
        <taxon>Ochrophyta</taxon>
        <taxon>Eustigmatophyceae</taxon>
        <taxon>Eustigmatales</taxon>
        <taxon>Monodopsidaceae</taxon>
        <taxon>Microchloropsis</taxon>
        <taxon>Microchloropsis salina</taxon>
    </lineage>
</organism>
<keyword evidence="6" id="KW-1185">Reference proteome</keyword>
<proteinExistence type="inferred from homology"/>
<dbReference type="SUPFAM" id="SSF55856">
    <property type="entry name" value="Cytochrome b5-like heme/steroid binding domain"/>
    <property type="match status" value="1"/>
</dbReference>
<dbReference type="AlphaFoldDB" id="A0A4D9CSF7"/>
<evidence type="ECO:0000313" key="6">
    <source>
        <dbReference type="Proteomes" id="UP000355283"/>
    </source>
</evidence>
<dbReference type="PROSITE" id="PS50255">
    <property type="entry name" value="CYTOCHROME_B5_2"/>
    <property type="match status" value="1"/>
</dbReference>
<evidence type="ECO:0000256" key="2">
    <source>
        <dbReference type="ARBA" id="ARBA00023002"/>
    </source>
</evidence>
<dbReference type="Proteomes" id="UP000355283">
    <property type="component" value="Unassembled WGS sequence"/>
</dbReference>
<evidence type="ECO:0000313" key="5">
    <source>
        <dbReference type="EMBL" id="TFJ81766.1"/>
    </source>
</evidence>
<dbReference type="InterPro" id="IPR002225">
    <property type="entry name" value="3Beta_OHSteriod_DH/Estase"/>
</dbReference>
<keyword evidence="3" id="KW-0812">Transmembrane</keyword>
<dbReference type="SUPFAM" id="SSF51735">
    <property type="entry name" value="NAD(P)-binding Rossmann-fold domains"/>
    <property type="match status" value="1"/>
</dbReference>
<dbReference type="InterPro" id="IPR050177">
    <property type="entry name" value="Lipid_A_modif_metabolic_enz"/>
</dbReference>
<dbReference type="GO" id="GO:0016616">
    <property type="term" value="F:oxidoreductase activity, acting on the CH-OH group of donors, NAD or NADP as acceptor"/>
    <property type="evidence" value="ECO:0007669"/>
    <property type="project" value="InterPro"/>
</dbReference>
<feature type="domain" description="Cytochrome b5 heme-binding" evidence="4">
    <location>
        <begin position="422"/>
        <end position="497"/>
    </location>
</feature>
<sequence length="499" mass="53529">MTADDDTLASFLTSPHAVTIGVVAACLLAIIFVKAKSSSTSTTLDSKAPVPVLVEVPDAVLNRRFKYDLPNRALVTGGNGFVGRRIVAMLLEQGCDVTVFDITKGFEDEPRVKMVVGNLVETADIAKAVEGIEVVYHVAAPHASHPPAVQFAVNVTGTRALLQASAAAGVKKFVFTSSASVVYEGENQAGVDESTPIPTASLDSYTKTKADAEALVLAANGQHGMHTAAIRPHGIFGPGDRQFFPVLVESARKGKTKYALGEGRNVADFTFVGNVAHAHLLAAEKLGRVPGVDGQAFFVTNDAPVPFWDFLAQVLTGFGYPAPSVRLPAGLMTVVGGWMDGMATLLRMVGVRFQPTFTRSRVQYLTTHHYYSIEKAKRLLGYAPAWSQEEALALCFQCMMPALANPRAPKPRRVTVKKGQSVPIYTVQQVSRHNTRGDAWIVVDGKVYDVTEYVDVHPGDDAILRFVGGDSSKGFHGPQHPVSVWDVIAEYEIGAVAAE</sequence>
<dbReference type="Pfam" id="PF00173">
    <property type="entry name" value="Cyt-b5"/>
    <property type="match status" value="1"/>
</dbReference>
<comment type="caution">
    <text evidence="5">The sequence shown here is derived from an EMBL/GenBank/DDBJ whole genome shotgun (WGS) entry which is preliminary data.</text>
</comment>
<keyword evidence="3" id="KW-0472">Membrane</keyword>
<dbReference type="Pfam" id="PF01073">
    <property type="entry name" value="3Beta_HSD"/>
    <property type="match status" value="1"/>
</dbReference>
<dbReference type="InterPro" id="IPR036291">
    <property type="entry name" value="NAD(P)-bd_dom_sf"/>
</dbReference>
<dbReference type="Gene3D" id="3.10.120.10">
    <property type="entry name" value="Cytochrome b5-like heme/steroid binding domain"/>
    <property type="match status" value="1"/>
</dbReference>
<dbReference type="InterPro" id="IPR001199">
    <property type="entry name" value="Cyt_B5-like_heme/steroid-bd"/>
</dbReference>
<dbReference type="InterPro" id="IPR036400">
    <property type="entry name" value="Cyt_B5-like_heme/steroid_sf"/>
</dbReference>
<evidence type="ECO:0000259" key="4">
    <source>
        <dbReference type="PROSITE" id="PS50255"/>
    </source>
</evidence>
<name>A0A4D9CSF7_9STRA</name>
<dbReference type="EMBL" id="SDOX01000122">
    <property type="protein sequence ID" value="TFJ81766.1"/>
    <property type="molecule type" value="Genomic_DNA"/>
</dbReference>
<dbReference type="GO" id="GO:0006694">
    <property type="term" value="P:steroid biosynthetic process"/>
    <property type="evidence" value="ECO:0007669"/>
    <property type="project" value="InterPro"/>
</dbReference>
<dbReference type="PANTHER" id="PTHR43245:SF51">
    <property type="entry name" value="SHORT CHAIN DEHYDROGENASE_REDUCTASE FAMILY 42E, MEMBER 2"/>
    <property type="match status" value="1"/>
</dbReference>
<evidence type="ECO:0000256" key="3">
    <source>
        <dbReference type="SAM" id="Phobius"/>
    </source>
</evidence>
<reference evidence="5 6" key="1">
    <citation type="submission" date="2019-01" db="EMBL/GenBank/DDBJ databases">
        <title>Nuclear Genome Assembly of the Microalgal Biofuel strain Nannochloropsis salina CCMP1776.</title>
        <authorList>
            <person name="Hovde B."/>
        </authorList>
    </citation>
    <scope>NUCLEOTIDE SEQUENCE [LARGE SCALE GENOMIC DNA]</scope>
    <source>
        <strain evidence="5 6">CCMP1776</strain>
    </source>
</reference>
<keyword evidence="3" id="KW-1133">Transmembrane helix</keyword>